<dbReference type="InterPro" id="IPR029063">
    <property type="entry name" value="SAM-dependent_MTases_sf"/>
</dbReference>
<evidence type="ECO:0000313" key="3">
    <source>
        <dbReference type="Proteomes" id="UP001632037"/>
    </source>
</evidence>
<reference evidence="2 3" key="1">
    <citation type="submission" date="2024-09" db="EMBL/GenBank/DDBJ databases">
        <title>Genome sequencing and assembly of Phytophthora oleae, isolate VK10A, causative agent of rot of olive drupes.</title>
        <authorList>
            <person name="Conti Taguali S."/>
            <person name="Riolo M."/>
            <person name="La Spada F."/>
            <person name="Cacciola S.O."/>
            <person name="Dionisio G."/>
        </authorList>
    </citation>
    <scope>NUCLEOTIDE SEQUENCE [LARGE SCALE GENOMIC DNA]</scope>
    <source>
        <strain evidence="2 3">VK10A</strain>
    </source>
</reference>
<dbReference type="SUPFAM" id="SSF53335">
    <property type="entry name" value="S-adenosyl-L-methionine-dependent methyltransferases"/>
    <property type="match status" value="1"/>
</dbReference>
<dbReference type="Pfam" id="PF08123">
    <property type="entry name" value="DOT1"/>
    <property type="match status" value="1"/>
</dbReference>
<comment type="caution">
    <text evidence="2">The sequence shown here is derived from an EMBL/GenBank/DDBJ whole genome shotgun (WGS) entry which is preliminary data.</text>
</comment>
<dbReference type="Gene3D" id="3.40.50.150">
    <property type="entry name" value="Vaccinia Virus protein VP39"/>
    <property type="match status" value="1"/>
</dbReference>
<feature type="non-terminal residue" evidence="2">
    <location>
        <position position="77"/>
    </location>
</feature>
<dbReference type="AlphaFoldDB" id="A0ABD3FD49"/>
<organism evidence="2 3">
    <name type="scientific">Phytophthora oleae</name>
    <dbReference type="NCBI Taxonomy" id="2107226"/>
    <lineage>
        <taxon>Eukaryota</taxon>
        <taxon>Sar</taxon>
        <taxon>Stramenopiles</taxon>
        <taxon>Oomycota</taxon>
        <taxon>Peronosporomycetes</taxon>
        <taxon>Peronosporales</taxon>
        <taxon>Peronosporaceae</taxon>
        <taxon>Phytophthora</taxon>
    </lineage>
</organism>
<keyword evidence="3" id="KW-1185">Reference proteome</keyword>
<evidence type="ECO:0000259" key="1">
    <source>
        <dbReference type="Pfam" id="PF08123"/>
    </source>
</evidence>
<gene>
    <name evidence="2" type="ORF">V7S43_010041</name>
</gene>
<name>A0ABD3FD49_9STRA</name>
<protein>
    <recommendedName>
        <fullName evidence="1">DOT1 domain-containing protein</fullName>
    </recommendedName>
</protein>
<sequence>MSPSNGERAVTVIFAKVPREVVAQGANRMPNRNAGELMPSGIPSLLRELGGLIENDIFLDIGAGVGNVIAQVALGTN</sequence>
<dbReference type="InterPro" id="IPR025789">
    <property type="entry name" value="DOT1_dom"/>
</dbReference>
<feature type="domain" description="DOT1" evidence="1">
    <location>
        <begin position="34"/>
        <end position="75"/>
    </location>
</feature>
<evidence type="ECO:0000313" key="2">
    <source>
        <dbReference type="EMBL" id="KAL3664863.1"/>
    </source>
</evidence>
<dbReference type="EMBL" id="JBIMZQ010000022">
    <property type="protein sequence ID" value="KAL3664863.1"/>
    <property type="molecule type" value="Genomic_DNA"/>
</dbReference>
<proteinExistence type="predicted"/>
<accession>A0ABD3FD49</accession>
<dbReference type="Proteomes" id="UP001632037">
    <property type="component" value="Unassembled WGS sequence"/>
</dbReference>